<dbReference type="AlphaFoldDB" id="A0A822ZSG0"/>
<reference evidence="1 2" key="1">
    <citation type="journal article" date="2020" name="Mol. Biol. Evol.">
        <title>Distinct Expression and Methylation Patterns for Genes with Different Fates following a Single Whole-Genome Duplication in Flowering Plants.</title>
        <authorList>
            <person name="Shi T."/>
            <person name="Rahmani R.S."/>
            <person name="Gugger P.F."/>
            <person name="Wang M."/>
            <person name="Li H."/>
            <person name="Zhang Y."/>
            <person name="Li Z."/>
            <person name="Wang Q."/>
            <person name="Van de Peer Y."/>
            <person name="Marchal K."/>
            <person name="Chen J."/>
        </authorList>
    </citation>
    <scope>NUCLEOTIDE SEQUENCE [LARGE SCALE GENOMIC DNA]</scope>
    <source>
        <tissue evidence="1">Leaf</tissue>
    </source>
</reference>
<dbReference type="Proteomes" id="UP000607653">
    <property type="component" value="Unassembled WGS sequence"/>
</dbReference>
<keyword evidence="2" id="KW-1185">Reference proteome</keyword>
<accession>A0A822ZSG0</accession>
<dbReference type="EMBL" id="DUZY01000008">
    <property type="protein sequence ID" value="DAD48844.1"/>
    <property type="molecule type" value="Genomic_DNA"/>
</dbReference>
<protein>
    <submittedName>
        <fullName evidence="1">Uncharacterized protein</fullName>
    </submittedName>
</protein>
<gene>
    <name evidence="1" type="ORF">HUJ06_018781</name>
</gene>
<name>A0A822ZSG0_NELNU</name>
<organism evidence="1 2">
    <name type="scientific">Nelumbo nucifera</name>
    <name type="common">Sacred lotus</name>
    <dbReference type="NCBI Taxonomy" id="4432"/>
    <lineage>
        <taxon>Eukaryota</taxon>
        <taxon>Viridiplantae</taxon>
        <taxon>Streptophyta</taxon>
        <taxon>Embryophyta</taxon>
        <taxon>Tracheophyta</taxon>
        <taxon>Spermatophyta</taxon>
        <taxon>Magnoliopsida</taxon>
        <taxon>Proteales</taxon>
        <taxon>Nelumbonaceae</taxon>
        <taxon>Nelumbo</taxon>
    </lineage>
</organism>
<evidence type="ECO:0000313" key="1">
    <source>
        <dbReference type="EMBL" id="DAD48844.1"/>
    </source>
</evidence>
<evidence type="ECO:0000313" key="2">
    <source>
        <dbReference type="Proteomes" id="UP000607653"/>
    </source>
</evidence>
<proteinExistence type="predicted"/>
<sequence length="22" mass="2390">MKNIIFNDIGGKKLPLSAVSPF</sequence>
<comment type="caution">
    <text evidence="1">The sequence shown here is derived from an EMBL/GenBank/DDBJ whole genome shotgun (WGS) entry which is preliminary data.</text>
</comment>